<dbReference type="AlphaFoldDB" id="A0A6A3L3F1"/>
<gene>
    <name evidence="3" type="ORF">PR001_g15214</name>
    <name evidence="2" type="ORF">PR002_g15780</name>
</gene>
<protein>
    <submittedName>
        <fullName evidence="3">Uncharacterized protein</fullName>
    </submittedName>
</protein>
<evidence type="ECO:0000313" key="3">
    <source>
        <dbReference type="EMBL" id="KAE9014121.1"/>
    </source>
</evidence>
<evidence type="ECO:0000313" key="5">
    <source>
        <dbReference type="Proteomes" id="UP000435112"/>
    </source>
</evidence>
<feature type="region of interest" description="Disordered" evidence="1">
    <location>
        <begin position="20"/>
        <end position="75"/>
    </location>
</feature>
<proteinExistence type="predicted"/>
<evidence type="ECO:0000256" key="1">
    <source>
        <dbReference type="SAM" id="MobiDB-lite"/>
    </source>
</evidence>
<sequence length="75" mass="7355">MDGFLVALGYSATWACTSGESAAGAPSAAKASSAAGPSTAGQGAAGPNTAGHQLQRGCQVQQGQVQRAHEQRGQV</sequence>
<reference evidence="4 5" key="1">
    <citation type="submission" date="2018-09" db="EMBL/GenBank/DDBJ databases">
        <title>Genomic investigation of the strawberry pathogen Phytophthora fragariae indicates pathogenicity is determined by transcriptional variation in three key races.</title>
        <authorList>
            <person name="Adams T.M."/>
            <person name="Armitage A.D."/>
            <person name="Sobczyk M.K."/>
            <person name="Bates H.J."/>
            <person name="Dunwell J.M."/>
            <person name="Nellist C.F."/>
            <person name="Harrison R.J."/>
        </authorList>
    </citation>
    <scope>NUCLEOTIDE SEQUENCE [LARGE SCALE GENOMIC DNA]</scope>
    <source>
        <strain evidence="3 4">SCRP249</strain>
        <strain evidence="2 5">SCRP324</strain>
    </source>
</reference>
<name>A0A6A3L3F1_9STRA</name>
<organism evidence="3 4">
    <name type="scientific">Phytophthora rubi</name>
    <dbReference type="NCBI Taxonomy" id="129364"/>
    <lineage>
        <taxon>Eukaryota</taxon>
        <taxon>Sar</taxon>
        <taxon>Stramenopiles</taxon>
        <taxon>Oomycota</taxon>
        <taxon>Peronosporomycetes</taxon>
        <taxon>Peronosporales</taxon>
        <taxon>Peronosporaceae</taxon>
        <taxon>Phytophthora</taxon>
    </lineage>
</organism>
<dbReference type="EMBL" id="QXFU01001168">
    <property type="protein sequence ID" value="KAE9008839.1"/>
    <property type="molecule type" value="Genomic_DNA"/>
</dbReference>
<dbReference type="Proteomes" id="UP000429607">
    <property type="component" value="Unassembled WGS sequence"/>
</dbReference>
<evidence type="ECO:0000313" key="4">
    <source>
        <dbReference type="Proteomes" id="UP000429607"/>
    </source>
</evidence>
<comment type="caution">
    <text evidence="3">The sequence shown here is derived from an EMBL/GenBank/DDBJ whole genome shotgun (WGS) entry which is preliminary data.</text>
</comment>
<feature type="compositionally biased region" description="Low complexity" evidence="1">
    <location>
        <begin position="20"/>
        <end position="66"/>
    </location>
</feature>
<accession>A0A6A3L3F1</accession>
<dbReference type="EMBL" id="QXFV01001136">
    <property type="protein sequence ID" value="KAE9014121.1"/>
    <property type="molecule type" value="Genomic_DNA"/>
</dbReference>
<evidence type="ECO:0000313" key="2">
    <source>
        <dbReference type="EMBL" id="KAE9008839.1"/>
    </source>
</evidence>
<dbReference type="Proteomes" id="UP000435112">
    <property type="component" value="Unassembled WGS sequence"/>
</dbReference>